<name>A0ABN1ABY7_9ACTN</name>
<evidence type="ECO:0000256" key="1">
    <source>
        <dbReference type="SAM" id="Phobius"/>
    </source>
</evidence>
<feature type="transmembrane region" description="Helical" evidence="1">
    <location>
        <begin position="35"/>
        <end position="56"/>
    </location>
</feature>
<proteinExistence type="predicted"/>
<keyword evidence="1" id="KW-0472">Membrane</keyword>
<accession>A0ABN1ABY7</accession>
<evidence type="ECO:0008006" key="4">
    <source>
        <dbReference type="Google" id="ProtNLM"/>
    </source>
</evidence>
<keyword evidence="1" id="KW-0812">Transmembrane</keyword>
<protein>
    <recommendedName>
        <fullName evidence="4">Lipoprotein</fullName>
    </recommendedName>
</protein>
<evidence type="ECO:0000313" key="2">
    <source>
        <dbReference type="EMBL" id="GAA0472690.1"/>
    </source>
</evidence>
<evidence type="ECO:0000313" key="3">
    <source>
        <dbReference type="Proteomes" id="UP001499895"/>
    </source>
</evidence>
<sequence>MWSSREELAPGAVMTHRMKPPAVLKRALGTWPCRLALALALCVLIPVGCTVIVGAVSDGCPEPNPLVLERHLPGTYTGPHGMKIRLAPGAPRDEGADTLRVEKWPFDLFAVDSTGKAGQDSAGKARLFDGSGDWSYAEAETSAGKYPRLTLHFNEGTPKEDVPSTDQHLMVGGTPDNPELYEDEVAGGCTNATYRRTGS</sequence>
<dbReference type="Proteomes" id="UP001499895">
    <property type="component" value="Unassembled WGS sequence"/>
</dbReference>
<keyword evidence="1" id="KW-1133">Transmembrane helix</keyword>
<reference evidence="2 3" key="1">
    <citation type="journal article" date="2019" name="Int. J. Syst. Evol. Microbiol.">
        <title>The Global Catalogue of Microorganisms (GCM) 10K type strain sequencing project: providing services to taxonomists for standard genome sequencing and annotation.</title>
        <authorList>
            <consortium name="The Broad Institute Genomics Platform"/>
            <consortium name="The Broad Institute Genome Sequencing Center for Infectious Disease"/>
            <person name="Wu L."/>
            <person name="Ma J."/>
        </authorList>
    </citation>
    <scope>NUCLEOTIDE SEQUENCE [LARGE SCALE GENOMIC DNA]</scope>
    <source>
        <strain evidence="2 3">JCM 10649</strain>
    </source>
</reference>
<organism evidence="2 3">
    <name type="scientific">Streptomyces stramineus</name>
    <dbReference type="NCBI Taxonomy" id="173861"/>
    <lineage>
        <taxon>Bacteria</taxon>
        <taxon>Bacillati</taxon>
        <taxon>Actinomycetota</taxon>
        <taxon>Actinomycetes</taxon>
        <taxon>Kitasatosporales</taxon>
        <taxon>Streptomycetaceae</taxon>
        <taxon>Streptomyces</taxon>
    </lineage>
</organism>
<keyword evidence="3" id="KW-1185">Reference proteome</keyword>
<gene>
    <name evidence="2" type="ORF">GCM10009544_38370</name>
</gene>
<comment type="caution">
    <text evidence="2">The sequence shown here is derived from an EMBL/GenBank/DDBJ whole genome shotgun (WGS) entry which is preliminary data.</text>
</comment>
<dbReference type="EMBL" id="BAAAHB010000042">
    <property type="protein sequence ID" value="GAA0472690.1"/>
    <property type="molecule type" value="Genomic_DNA"/>
</dbReference>